<organism evidence="7">
    <name type="scientific">Sheuella amnicola</name>
    <dbReference type="NCBI Taxonomy" id="2707330"/>
    <lineage>
        <taxon>Bacteria</taxon>
        <taxon>Pseudomonadati</taxon>
        <taxon>Pseudomonadota</taxon>
        <taxon>Betaproteobacteria</taxon>
        <taxon>Burkholderiales</taxon>
        <taxon>Alcaligenaceae</taxon>
        <taxon>Sheuella</taxon>
    </lineage>
</organism>
<dbReference type="Pfam" id="PF03466">
    <property type="entry name" value="LysR_substrate"/>
    <property type="match status" value="1"/>
</dbReference>
<name>A0A6B2R318_9BURK</name>
<dbReference type="InterPro" id="IPR000847">
    <property type="entry name" value="LysR_HTH_N"/>
</dbReference>
<feature type="domain" description="HTH lysR-type" evidence="6">
    <location>
        <begin position="3"/>
        <end position="60"/>
    </location>
</feature>
<protein>
    <submittedName>
        <fullName evidence="7">LysR family transcriptional regulator</fullName>
    </submittedName>
</protein>
<dbReference type="GO" id="GO:2000142">
    <property type="term" value="P:regulation of DNA-templated transcription initiation"/>
    <property type="evidence" value="ECO:0007669"/>
    <property type="project" value="TreeGrafter"/>
</dbReference>
<sequence>MSIDLRGLRNFVAVASAGSISRAAENQHIAQPALSTQIKLIEDDLGVRLFERNSRGVRLTSAGELYLSHVIDILKRVDIATEDVREAIKNPSGRVALGLSQSLAKFLTVPLVGEIVKRWPLIHFQMIEMSTGYIPDQIVKGHLDLGLTFGIDEGVGISYSHLLDEELVFATSPTQLALLIDSRVIDSNSITFQAMKKFNLILPTRTHSLRKRIDEYLDREAEKLNVIAEVNTIPQLMELTAANVGSTILSYGSIDSDMVAKNRITLRHIKPKIFRPVYLCHSSVTPPSIAVSCVQDLIQEMVQNMISDGRWPTETNSSY</sequence>
<dbReference type="Gene3D" id="3.40.190.290">
    <property type="match status" value="1"/>
</dbReference>
<dbReference type="SUPFAM" id="SSF53850">
    <property type="entry name" value="Periplasmic binding protein-like II"/>
    <property type="match status" value="1"/>
</dbReference>
<dbReference type="SUPFAM" id="SSF46785">
    <property type="entry name" value="Winged helix' DNA-binding domain"/>
    <property type="match status" value="1"/>
</dbReference>
<dbReference type="PANTHER" id="PTHR30293">
    <property type="entry name" value="TRANSCRIPTIONAL REGULATORY PROTEIN NAC-RELATED"/>
    <property type="match status" value="1"/>
</dbReference>
<dbReference type="Pfam" id="PF00126">
    <property type="entry name" value="HTH_1"/>
    <property type="match status" value="1"/>
</dbReference>
<evidence type="ECO:0000313" key="7">
    <source>
        <dbReference type="EMBL" id="NDY81825.1"/>
    </source>
</evidence>
<evidence type="ECO:0000256" key="1">
    <source>
        <dbReference type="ARBA" id="ARBA00009437"/>
    </source>
</evidence>
<evidence type="ECO:0000256" key="5">
    <source>
        <dbReference type="ARBA" id="ARBA00023163"/>
    </source>
</evidence>
<dbReference type="InterPro" id="IPR036388">
    <property type="entry name" value="WH-like_DNA-bd_sf"/>
</dbReference>
<keyword evidence="4" id="KW-0010">Activator</keyword>
<dbReference type="InterPro" id="IPR005119">
    <property type="entry name" value="LysR_subst-bd"/>
</dbReference>
<dbReference type="RefSeq" id="WP_163651126.1">
    <property type="nucleotide sequence ID" value="NZ_JAAGRN010000001.1"/>
</dbReference>
<evidence type="ECO:0000256" key="3">
    <source>
        <dbReference type="ARBA" id="ARBA00023125"/>
    </source>
</evidence>
<dbReference type="GO" id="GO:0003700">
    <property type="term" value="F:DNA-binding transcription factor activity"/>
    <property type="evidence" value="ECO:0007669"/>
    <property type="project" value="InterPro"/>
</dbReference>
<dbReference type="FunFam" id="1.10.10.10:FF:000001">
    <property type="entry name" value="LysR family transcriptional regulator"/>
    <property type="match status" value="1"/>
</dbReference>
<accession>A0A6B2R318</accession>
<keyword evidence="2" id="KW-0805">Transcription regulation</keyword>
<evidence type="ECO:0000256" key="4">
    <source>
        <dbReference type="ARBA" id="ARBA00023159"/>
    </source>
</evidence>
<keyword evidence="3" id="KW-0238">DNA-binding</keyword>
<reference evidence="7" key="1">
    <citation type="submission" date="2020-02" db="EMBL/GenBank/DDBJ databases">
        <authorList>
            <person name="Chen W.-M."/>
        </authorList>
    </citation>
    <scope>NUCLEOTIDE SEQUENCE</scope>
    <source>
        <strain evidence="7">NBD-18</strain>
    </source>
</reference>
<dbReference type="InterPro" id="IPR036390">
    <property type="entry name" value="WH_DNA-bd_sf"/>
</dbReference>
<dbReference type="PANTHER" id="PTHR30293:SF0">
    <property type="entry name" value="NITROGEN ASSIMILATION REGULATORY PROTEIN NAC"/>
    <property type="match status" value="1"/>
</dbReference>
<proteinExistence type="inferred from homology"/>
<dbReference type="AlphaFoldDB" id="A0A6B2R318"/>
<comment type="caution">
    <text evidence="7">The sequence shown here is derived from an EMBL/GenBank/DDBJ whole genome shotgun (WGS) entry which is preliminary data.</text>
</comment>
<comment type="similarity">
    <text evidence="1">Belongs to the LysR transcriptional regulatory family.</text>
</comment>
<evidence type="ECO:0000256" key="2">
    <source>
        <dbReference type="ARBA" id="ARBA00023015"/>
    </source>
</evidence>
<dbReference type="PROSITE" id="PS50931">
    <property type="entry name" value="HTH_LYSR"/>
    <property type="match status" value="1"/>
</dbReference>
<dbReference type="GO" id="GO:0003677">
    <property type="term" value="F:DNA binding"/>
    <property type="evidence" value="ECO:0007669"/>
    <property type="project" value="UniProtKB-KW"/>
</dbReference>
<gene>
    <name evidence="7" type="ORF">G3I67_01140</name>
</gene>
<dbReference type="EMBL" id="JAAGRN010000001">
    <property type="protein sequence ID" value="NDY81825.1"/>
    <property type="molecule type" value="Genomic_DNA"/>
</dbReference>
<evidence type="ECO:0000259" key="6">
    <source>
        <dbReference type="PROSITE" id="PS50931"/>
    </source>
</evidence>
<dbReference type="PRINTS" id="PR00039">
    <property type="entry name" value="HTHLYSR"/>
</dbReference>
<keyword evidence="5" id="KW-0804">Transcription</keyword>
<dbReference type="Gene3D" id="1.10.10.10">
    <property type="entry name" value="Winged helix-like DNA-binding domain superfamily/Winged helix DNA-binding domain"/>
    <property type="match status" value="1"/>
</dbReference>